<keyword evidence="3 10" id="KW-1134">Transmembrane beta strand</keyword>
<keyword evidence="5 12" id="KW-0732">Signal</keyword>
<dbReference type="Pfam" id="PF13715">
    <property type="entry name" value="CarbopepD_reg_2"/>
    <property type="match status" value="1"/>
</dbReference>
<dbReference type="NCBIfam" id="TIGR04056">
    <property type="entry name" value="OMP_RagA_SusC"/>
    <property type="match status" value="1"/>
</dbReference>
<dbReference type="PANTHER" id="PTHR30069:SF29">
    <property type="entry name" value="HEMOGLOBIN AND HEMOGLOBIN-HAPTOGLOBIN-BINDING PROTEIN 1-RELATED"/>
    <property type="match status" value="1"/>
</dbReference>
<keyword evidence="4 10" id="KW-0812">Transmembrane</keyword>
<feature type="domain" description="TonB-dependent receptor plug" evidence="14">
    <location>
        <begin position="125"/>
        <end position="261"/>
    </location>
</feature>
<evidence type="ECO:0000256" key="3">
    <source>
        <dbReference type="ARBA" id="ARBA00022452"/>
    </source>
</evidence>
<feature type="signal peptide" evidence="12">
    <location>
        <begin position="1"/>
        <end position="27"/>
    </location>
</feature>
<comment type="similarity">
    <text evidence="10 11">Belongs to the TonB-dependent receptor family.</text>
</comment>
<evidence type="ECO:0000256" key="6">
    <source>
        <dbReference type="ARBA" id="ARBA00023077"/>
    </source>
</evidence>
<dbReference type="GO" id="GO:0044718">
    <property type="term" value="P:siderophore transmembrane transport"/>
    <property type="evidence" value="ECO:0007669"/>
    <property type="project" value="TreeGrafter"/>
</dbReference>
<dbReference type="GO" id="GO:0015344">
    <property type="term" value="F:siderophore uptake transmembrane transporter activity"/>
    <property type="evidence" value="ECO:0007669"/>
    <property type="project" value="TreeGrafter"/>
</dbReference>
<evidence type="ECO:0000259" key="14">
    <source>
        <dbReference type="Pfam" id="PF07715"/>
    </source>
</evidence>
<dbReference type="InterPro" id="IPR037066">
    <property type="entry name" value="Plug_dom_sf"/>
</dbReference>
<evidence type="ECO:0000256" key="9">
    <source>
        <dbReference type="ARBA" id="ARBA00023237"/>
    </source>
</evidence>
<evidence type="ECO:0000256" key="12">
    <source>
        <dbReference type="SAM" id="SignalP"/>
    </source>
</evidence>
<sequence>MNREGLVSRVLAYAIAAVAALSSIAQAQRRVTGRVTDRATGEPLPAVSVTVGGTAIRTVTDERGAFVLRLPTSAPATLLVRRIGYGRVDTPVGAADTSVVITLARDVLRLENVVVTGAATQVSRRNAANDIAQVSAEQMAAVPAASLENALAGRIAGAQVVANSGAPGGGNQVRLRGVTSVFGSADPLYVVDGVIVSNDVTQTGTNAISVATRTAVGSNASNQDNGVNRIADLNPNDIESIDVLKGASASAIYGSKASNGVIVIRTKRGSGARAGGDLVQRFGTRQLSGKFGARRFTLEEARAFGTARGLSAAEVEENYARCNGFCDFEEQLFGETPFNFETSLAVRGGTEGGTTYYASGLALHDGGIQKNTGYEKQNVRLSLGQTLGSRAVLQVGATLVRTLTRRGISNNDNANITPYFVFAGTPSFFDMRPRDGVYPHNPFAVTNLFQNRDLIRTPDEVYRLIPNARLSYGLMRRPTQTLELRADGGLDRYNEQVNVVSPRALYFEANDGLPGTLTALSANSLAANVNLSAVHGWTPADLGFTATTAVGVQREVTQRRSTNVVTRDVVAGQENVNRGSASEVFADRTAVRGLALYAQEEVLALKERLLATVGARAERSTVNGDIDKFYVFPKASLAYRIPAPLAFVDEIKPRVAVGQSGNQPLYIQKYSPALANTYQGQNALQPGPINGNTAIQPERQTEIEGGVDLSLGGGRAFLALTGYQKTIDDVILHFVTAPSLGYQVDIRNGGTIRNRGFEAALDLTPLRSNTVTWVSRTTFARNVGVVTALPAGVTAFNIERDATGQRVAFGAGYGIGRLEVGKRVTQIVASGCNGGCVEQKGDAAPSFTLGVSNDVTWRRLRLSALVDWQPGADLVNITQNVYDGGGLAPDRPDGGAGRARENDAVGNAQYVQDASFAKLREVVASLELPAGLTRRAFGGAVRVARVELSGRNLVTWTKYAGVDPEVSNFGSQQISRFIDLAPFPPSRTFYLTVSAGF</sequence>
<keyword evidence="8" id="KW-0675">Receptor</keyword>
<comment type="subcellular location">
    <subcellularLocation>
        <location evidence="1 10">Cell outer membrane</location>
        <topology evidence="1 10">Multi-pass membrane protein</topology>
    </subcellularLocation>
</comment>
<dbReference type="SUPFAM" id="SSF56935">
    <property type="entry name" value="Porins"/>
    <property type="match status" value="1"/>
</dbReference>
<evidence type="ECO:0000256" key="7">
    <source>
        <dbReference type="ARBA" id="ARBA00023136"/>
    </source>
</evidence>
<evidence type="ECO:0000256" key="11">
    <source>
        <dbReference type="RuleBase" id="RU003357"/>
    </source>
</evidence>
<dbReference type="Gene3D" id="2.170.130.10">
    <property type="entry name" value="TonB-dependent receptor, plug domain"/>
    <property type="match status" value="1"/>
</dbReference>
<evidence type="ECO:0000256" key="8">
    <source>
        <dbReference type="ARBA" id="ARBA00023170"/>
    </source>
</evidence>
<dbReference type="Gene3D" id="2.40.170.20">
    <property type="entry name" value="TonB-dependent receptor, beta-barrel domain"/>
    <property type="match status" value="1"/>
</dbReference>
<dbReference type="SUPFAM" id="SSF49464">
    <property type="entry name" value="Carboxypeptidase regulatory domain-like"/>
    <property type="match status" value="1"/>
</dbReference>
<dbReference type="AlphaFoldDB" id="A0AA37QAD1"/>
<proteinExistence type="inferred from homology"/>
<dbReference type="InterPro" id="IPR012910">
    <property type="entry name" value="Plug_dom"/>
</dbReference>
<dbReference type="Proteomes" id="UP001161325">
    <property type="component" value="Unassembled WGS sequence"/>
</dbReference>
<evidence type="ECO:0000256" key="4">
    <source>
        <dbReference type="ARBA" id="ARBA00022692"/>
    </source>
</evidence>
<evidence type="ECO:0000256" key="10">
    <source>
        <dbReference type="PROSITE-ProRule" id="PRU01360"/>
    </source>
</evidence>
<dbReference type="PANTHER" id="PTHR30069">
    <property type="entry name" value="TONB-DEPENDENT OUTER MEMBRANE RECEPTOR"/>
    <property type="match status" value="1"/>
</dbReference>
<organism evidence="15 16">
    <name type="scientific">Roseisolibacter agri</name>
    <dbReference type="NCBI Taxonomy" id="2014610"/>
    <lineage>
        <taxon>Bacteria</taxon>
        <taxon>Pseudomonadati</taxon>
        <taxon>Gemmatimonadota</taxon>
        <taxon>Gemmatimonadia</taxon>
        <taxon>Gemmatimonadales</taxon>
        <taxon>Gemmatimonadaceae</taxon>
        <taxon>Roseisolibacter</taxon>
    </lineage>
</organism>
<gene>
    <name evidence="15" type="ORF">rosag_25390</name>
</gene>
<name>A0AA37QAD1_9BACT</name>
<accession>A0AA37QAD1</accession>
<evidence type="ECO:0000313" key="15">
    <source>
        <dbReference type="EMBL" id="GLC26026.1"/>
    </source>
</evidence>
<dbReference type="EMBL" id="BRXS01000004">
    <property type="protein sequence ID" value="GLC26026.1"/>
    <property type="molecule type" value="Genomic_DNA"/>
</dbReference>
<feature type="domain" description="TonB-dependent receptor-like beta-barrel" evidence="13">
    <location>
        <begin position="410"/>
        <end position="798"/>
    </location>
</feature>
<dbReference type="Gene3D" id="2.60.40.1120">
    <property type="entry name" value="Carboxypeptidase-like, regulatory domain"/>
    <property type="match status" value="1"/>
</dbReference>
<feature type="chain" id="PRO_5041217724" evidence="12">
    <location>
        <begin position="28"/>
        <end position="997"/>
    </location>
</feature>
<keyword evidence="2 10" id="KW-0813">Transport</keyword>
<dbReference type="InterPro" id="IPR000531">
    <property type="entry name" value="Beta-barrel_TonB"/>
</dbReference>
<dbReference type="NCBIfam" id="TIGR04057">
    <property type="entry name" value="SusC_RagA_signa"/>
    <property type="match status" value="1"/>
</dbReference>
<reference evidence="15" key="1">
    <citation type="submission" date="2022-08" db="EMBL/GenBank/DDBJ databases">
        <title>Draft genome sequencing of Roseisolibacter agri AW1220.</title>
        <authorList>
            <person name="Tobiishi Y."/>
            <person name="Tonouchi A."/>
        </authorList>
    </citation>
    <scope>NUCLEOTIDE SEQUENCE</scope>
    <source>
        <strain evidence="15">AW1220</strain>
    </source>
</reference>
<evidence type="ECO:0000256" key="1">
    <source>
        <dbReference type="ARBA" id="ARBA00004571"/>
    </source>
</evidence>
<evidence type="ECO:0000259" key="13">
    <source>
        <dbReference type="Pfam" id="PF00593"/>
    </source>
</evidence>
<dbReference type="GO" id="GO:0009279">
    <property type="term" value="C:cell outer membrane"/>
    <property type="evidence" value="ECO:0007669"/>
    <property type="project" value="UniProtKB-SubCell"/>
</dbReference>
<evidence type="ECO:0000313" key="16">
    <source>
        <dbReference type="Proteomes" id="UP001161325"/>
    </source>
</evidence>
<comment type="caution">
    <text evidence="15">The sequence shown here is derived from an EMBL/GenBank/DDBJ whole genome shotgun (WGS) entry which is preliminary data.</text>
</comment>
<keyword evidence="16" id="KW-1185">Reference proteome</keyword>
<dbReference type="PROSITE" id="PS52016">
    <property type="entry name" value="TONB_DEPENDENT_REC_3"/>
    <property type="match status" value="1"/>
</dbReference>
<evidence type="ECO:0000256" key="2">
    <source>
        <dbReference type="ARBA" id="ARBA00022448"/>
    </source>
</evidence>
<dbReference type="InterPro" id="IPR039426">
    <property type="entry name" value="TonB-dep_rcpt-like"/>
</dbReference>
<evidence type="ECO:0000256" key="5">
    <source>
        <dbReference type="ARBA" id="ARBA00022729"/>
    </source>
</evidence>
<keyword evidence="7 10" id="KW-0472">Membrane</keyword>
<dbReference type="InterPro" id="IPR023997">
    <property type="entry name" value="TonB-dep_OMP_SusC/RagA_CS"/>
</dbReference>
<keyword evidence="9 10" id="KW-0998">Cell outer membrane</keyword>
<keyword evidence="6 11" id="KW-0798">TonB box</keyword>
<dbReference type="InterPro" id="IPR023996">
    <property type="entry name" value="TonB-dep_OMP_SusC/RagA"/>
</dbReference>
<dbReference type="InterPro" id="IPR008969">
    <property type="entry name" value="CarboxyPept-like_regulatory"/>
</dbReference>
<protein>
    <submittedName>
        <fullName evidence="15">SusC/RagA family TonB-linked outer membrane protein</fullName>
    </submittedName>
</protein>
<dbReference type="Pfam" id="PF00593">
    <property type="entry name" value="TonB_dep_Rec_b-barrel"/>
    <property type="match status" value="1"/>
</dbReference>
<dbReference type="Pfam" id="PF07715">
    <property type="entry name" value="Plug"/>
    <property type="match status" value="1"/>
</dbReference>
<dbReference type="InterPro" id="IPR036942">
    <property type="entry name" value="Beta-barrel_TonB_sf"/>
</dbReference>